<reference evidence="1 2" key="1">
    <citation type="submission" date="2015-09" db="EMBL/GenBank/DDBJ databases">
        <authorList>
            <consortium name="Pathogen Informatics"/>
        </authorList>
    </citation>
    <scope>NUCLEOTIDE SEQUENCE [LARGE SCALE GENOMIC DNA]</scope>
    <source>
        <strain evidence="1 2">2789STDY5608872</strain>
    </source>
</reference>
<dbReference type="Proteomes" id="UP000095591">
    <property type="component" value="Unassembled WGS sequence"/>
</dbReference>
<dbReference type="AlphaFoldDB" id="A0A173VY62"/>
<name>A0A173VY62_PARDI</name>
<sequence length="176" mass="20393">MREAGKKKMETQLPHLWNPHKIKKIRQDETEIQNINLGGTCTRRLSPLGRKRLALAGRDMCRKIPLSIAPHHRFGYRSIHSDLCPHHRGNTLDTHFLNTLIYEKKKQDNRTAMQILRGGQHLRVYGIGLPKRKHISLLGTIQGTQSARQKGVYHLSLFRGRTHTYPRNHFSNNLNT</sequence>
<evidence type="ECO:0000313" key="1">
    <source>
        <dbReference type="EMBL" id="CUN31556.1"/>
    </source>
</evidence>
<dbReference type="EMBL" id="CYXP01000010">
    <property type="protein sequence ID" value="CUN31556.1"/>
    <property type="molecule type" value="Genomic_DNA"/>
</dbReference>
<accession>A0A173VY62</accession>
<organism evidence="1 2">
    <name type="scientific">Parabacteroides distasonis</name>
    <dbReference type="NCBI Taxonomy" id="823"/>
    <lineage>
        <taxon>Bacteria</taxon>
        <taxon>Pseudomonadati</taxon>
        <taxon>Bacteroidota</taxon>
        <taxon>Bacteroidia</taxon>
        <taxon>Bacteroidales</taxon>
        <taxon>Tannerellaceae</taxon>
        <taxon>Parabacteroides</taxon>
    </lineage>
</organism>
<gene>
    <name evidence="1" type="ORF">ERS852429_03761</name>
</gene>
<proteinExistence type="predicted"/>
<evidence type="ECO:0000313" key="2">
    <source>
        <dbReference type="Proteomes" id="UP000095591"/>
    </source>
</evidence>
<protein>
    <submittedName>
        <fullName evidence="1">Uncharacterized protein</fullName>
    </submittedName>
</protein>